<keyword evidence="2 8" id="KW-1003">Cell membrane</keyword>
<evidence type="ECO:0000256" key="7">
    <source>
        <dbReference type="ARBA" id="ARBA00023224"/>
    </source>
</evidence>
<dbReference type="Proteomes" id="UP000786811">
    <property type="component" value="Unassembled WGS sequence"/>
</dbReference>
<keyword evidence="6 8" id="KW-0675">Receptor</keyword>
<dbReference type="GO" id="GO:0007165">
    <property type="term" value="P:signal transduction"/>
    <property type="evidence" value="ECO:0007669"/>
    <property type="project" value="UniProtKB-KW"/>
</dbReference>
<feature type="transmembrane region" description="Helical" evidence="8">
    <location>
        <begin position="49"/>
        <end position="69"/>
    </location>
</feature>
<gene>
    <name evidence="9" type="ORF">HICCMSTLAB_LOCUS10699</name>
</gene>
<evidence type="ECO:0000256" key="8">
    <source>
        <dbReference type="RuleBase" id="RU363108"/>
    </source>
</evidence>
<protein>
    <recommendedName>
        <fullName evidence="8">Gustatory receptor</fullName>
    </recommendedName>
</protein>
<comment type="caution">
    <text evidence="9">The sequence shown here is derived from an EMBL/GenBank/DDBJ whole genome shotgun (WGS) entry which is preliminary data.</text>
</comment>
<name>A0A8J2HM91_COTCN</name>
<keyword evidence="5 8" id="KW-0472">Membrane</keyword>
<accession>A0A8J2HM91</accession>
<dbReference type="AlphaFoldDB" id="A0A8J2HM91"/>
<keyword evidence="4 8" id="KW-1133">Transmembrane helix</keyword>
<dbReference type="GO" id="GO:0043025">
    <property type="term" value="C:neuronal cell body"/>
    <property type="evidence" value="ECO:0007669"/>
    <property type="project" value="TreeGrafter"/>
</dbReference>
<dbReference type="Pfam" id="PF08395">
    <property type="entry name" value="7tm_7"/>
    <property type="match status" value="1"/>
</dbReference>
<dbReference type="GO" id="GO:0030425">
    <property type="term" value="C:dendrite"/>
    <property type="evidence" value="ECO:0007669"/>
    <property type="project" value="TreeGrafter"/>
</dbReference>
<dbReference type="GO" id="GO:0030424">
    <property type="term" value="C:axon"/>
    <property type="evidence" value="ECO:0007669"/>
    <property type="project" value="TreeGrafter"/>
</dbReference>
<dbReference type="GO" id="GO:0005886">
    <property type="term" value="C:plasma membrane"/>
    <property type="evidence" value="ECO:0007669"/>
    <property type="project" value="UniProtKB-SubCell"/>
</dbReference>
<comment type="similarity">
    <text evidence="8">Belongs to the insect chemoreceptor superfamily. Gustatory receptor (GR) family.</text>
</comment>
<keyword evidence="7 8" id="KW-0807">Transducer</keyword>
<evidence type="ECO:0000313" key="9">
    <source>
        <dbReference type="EMBL" id="CAG5101806.1"/>
    </source>
</evidence>
<reference evidence="9" key="1">
    <citation type="submission" date="2021-04" db="EMBL/GenBank/DDBJ databases">
        <authorList>
            <person name="Chebbi M.A.C M."/>
        </authorList>
    </citation>
    <scope>NUCLEOTIDE SEQUENCE</scope>
</reference>
<evidence type="ECO:0000256" key="2">
    <source>
        <dbReference type="ARBA" id="ARBA00022475"/>
    </source>
</evidence>
<feature type="transmembrane region" description="Helical" evidence="8">
    <location>
        <begin position="176"/>
        <end position="201"/>
    </location>
</feature>
<evidence type="ECO:0000256" key="4">
    <source>
        <dbReference type="ARBA" id="ARBA00022989"/>
    </source>
</evidence>
<feature type="transmembrane region" description="Helical" evidence="8">
    <location>
        <begin position="213"/>
        <end position="233"/>
    </location>
</feature>
<dbReference type="OrthoDB" id="7678575at2759"/>
<sequence>MNFVMFVNIIVGWVYKNKSLMINSRIITAEQNLKELGLKIDVHGKYISVIKIAAFWVICVLFVDLTTTYRSSRSTNFITKLMITFVIHHGYHVNLLIDLTFGVFIQHMKMRFKSINELLLDILRLQDNNLAHQIETDYKWAVSRGVTFEKDYVIILQNIKRIHLQLGIMCRDLTKIYGIPIILTMITAFANITSMLVYVYTTLMSKEETLTEKITLLITLLPWTALFALKFFLINYDCAETVCEWKKTGEIIHLIEIQAQDMKLRKEIQLFSIQILQNPLKFSPCGLLDLGYYFMREFAASVTGQVILSIQTYRFPVK</sequence>
<comment type="function">
    <text evidence="8">Gustatory receptor which mediates acceptance or avoidance behavior, depending on its substrates.</text>
</comment>
<evidence type="ECO:0000256" key="6">
    <source>
        <dbReference type="ARBA" id="ARBA00023170"/>
    </source>
</evidence>
<evidence type="ECO:0000256" key="3">
    <source>
        <dbReference type="ARBA" id="ARBA00022692"/>
    </source>
</evidence>
<dbReference type="GO" id="GO:0050909">
    <property type="term" value="P:sensory perception of taste"/>
    <property type="evidence" value="ECO:0007669"/>
    <property type="project" value="InterPro"/>
</dbReference>
<keyword evidence="10" id="KW-1185">Reference proteome</keyword>
<proteinExistence type="inferred from homology"/>
<evidence type="ECO:0000313" key="10">
    <source>
        <dbReference type="Proteomes" id="UP000786811"/>
    </source>
</evidence>
<comment type="caution">
    <text evidence="8">Lacks conserved residue(s) required for the propagation of feature annotation.</text>
</comment>
<organism evidence="9 10">
    <name type="scientific">Cotesia congregata</name>
    <name type="common">Parasitoid wasp</name>
    <name type="synonym">Apanteles congregatus</name>
    <dbReference type="NCBI Taxonomy" id="51543"/>
    <lineage>
        <taxon>Eukaryota</taxon>
        <taxon>Metazoa</taxon>
        <taxon>Ecdysozoa</taxon>
        <taxon>Arthropoda</taxon>
        <taxon>Hexapoda</taxon>
        <taxon>Insecta</taxon>
        <taxon>Pterygota</taxon>
        <taxon>Neoptera</taxon>
        <taxon>Endopterygota</taxon>
        <taxon>Hymenoptera</taxon>
        <taxon>Apocrita</taxon>
        <taxon>Ichneumonoidea</taxon>
        <taxon>Braconidae</taxon>
        <taxon>Microgastrinae</taxon>
        <taxon>Cotesia</taxon>
    </lineage>
</organism>
<evidence type="ECO:0000256" key="1">
    <source>
        <dbReference type="ARBA" id="ARBA00004651"/>
    </source>
</evidence>
<comment type="subcellular location">
    <subcellularLocation>
        <location evidence="1 8">Cell membrane</location>
        <topology evidence="1 8">Multi-pass membrane protein</topology>
    </subcellularLocation>
</comment>
<dbReference type="EMBL" id="CAJNRD030001123">
    <property type="protein sequence ID" value="CAG5101806.1"/>
    <property type="molecule type" value="Genomic_DNA"/>
</dbReference>
<dbReference type="GO" id="GO:0008049">
    <property type="term" value="P:male courtship behavior"/>
    <property type="evidence" value="ECO:0007669"/>
    <property type="project" value="TreeGrafter"/>
</dbReference>
<dbReference type="GO" id="GO:0007635">
    <property type="term" value="P:chemosensory behavior"/>
    <property type="evidence" value="ECO:0007669"/>
    <property type="project" value="TreeGrafter"/>
</dbReference>
<evidence type="ECO:0000256" key="5">
    <source>
        <dbReference type="ARBA" id="ARBA00023136"/>
    </source>
</evidence>
<keyword evidence="3 8" id="KW-0812">Transmembrane</keyword>
<dbReference type="PANTHER" id="PTHR21143">
    <property type="entry name" value="INVERTEBRATE GUSTATORY RECEPTOR"/>
    <property type="match status" value="1"/>
</dbReference>
<dbReference type="InterPro" id="IPR013604">
    <property type="entry name" value="7TM_chemorcpt"/>
</dbReference>
<feature type="transmembrane region" description="Helical" evidence="8">
    <location>
        <begin position="81"/>
        <end position="105"/>
    </location>
</feature>
<dbReference type="PANTHER" id="PTHR21143:SF133">
    <property type="entry name" value="GUSTATORY AND PHEROMONE RECEPTOR 32A-RELATED"/>
    <property type="match status" value="1"/>
</dbReference>